<organism evidence="2 3">
    <name type="scientific">Pseudorhodoplanes sinuspersici</name>
    <dbReference type="NCBI Taxonomy" id="1235591"/>
    <lineage>
        <taxon>Bacteria</taxon>
        <taxon>Pseudomonadati</taxon>
        <taxon>Pseudomonadota</taxon>
        <taxon>Alphaproteobacteria</taxon>
        <taxon>Hyphomicrobiales</taxon>
        <taxon>Pseudorhodoplanes</taxon>
    </lineage>
</organism>
<dbReference type="PROSITE" id="PS00122">
    <property type="entry name" value="CARBOXYLESTERASE_B_1"/>
    <property type="match status" value="1"/>
</dbReference>
<evidence type="ECO:0000313" key="2">
    <source>
        <dbReference type="EMBL" id="ARQ00858.1"/>
    </source>
</evidence>
<dbReference type="KEGG" id="psin:CAK95_18500"/>
<reference evidence="2 3" key="1">
    <citation type="submission" date="2017-05" db="EMBL/GenBank/DDBJ databases">
        <title>Full genome sequence of Pseudorhodoplanes sinuspersici.</title>
        <authorList>
            <person name="Dastgheib S.M.M."/>
            <person name="Shavandi M."/>
            <person name="Tirandaz H."/>
        </authorList>
    </citation>
    <scope>NUCLEOTIDE SEQUENCE [LARGE SCALE GENOMIC DNA]</scope>
    <source>
        <strain evidence="2 3">RIPI110</strain>
    </source>
</reference>
<dbReference type="Proteomes" id="UP000194137">
    <property type="component" value="Chromosome"/>
</dbReference>
<dbReference type="PROSITE" id="PS51318">
    <property type="entry name" value="TAT"/>
    <property type="match status" value="1"/>
</dbReference>
<name>A0A1W6ZU89_9HYPH</name>
<dbReference type="RefSeq" id="WP_086089252.1">
    <property type="nucleotide sequence ID" value="NZ_CP021112.1"/>
</dbReference>
<feature type="domain" description="BD-FAE-like" evidence="1">
    <location>
        <begin position="99"/>
        <end position="210"/>
    </location>
</feature>
<protein>
    <recommendedName>
        <fullName evidence="1">BD-FAE-like domain-containing protein</fullName>
    </recommendedName>
</protein>
<dbReference type="PANTHER" id="PTHR48081">
    <property type="entry name" value="AB HYDROLASE SUPERFAMILY PROTEIN C4A8.06C"/>
    <property type="match status" value="1"/>
</dbReference>
<keyword evidence="3" id="KW-1185">Reference proteome</keyword>
<dbReference type="OrthoDB" id="9771666at2"/>
<dbReference type="STRING" id="1235591.CAK95_18500"/>
<evidence type="ECO:0000313" key="3">
    <source>
        <dbReference type="Proteomes" id="UP000194137"/>
    </source>
</evidence>
<sequence length="330" mass="35905">MVRPPLSFALSRRTVMTGTASILAASSIPASGQQAAPAKGPAVWLDMDQAQLDDAYNQAKYAPNVRQVVGRYRTNSDVTRSRLGAPKRLAYGPSPVEGMDLYPTKQANAPIQVFLHGGAWRAEVAAYYGFPADMFVAAGAHYISVDFTNVVETKGDLMPMAEQCRRAVAWIYKNAASFGGDASRIYLSGHSSGAHLGGVVMVTDWEKNFSLPKDTIKGAMLVSGMYDLKPVRLSSRSSYVTITDEVEHALSAQRYIDKLNAPLVVAYGSLETPEFQRQSRDFADAVKTAGKPIQLMRCDGYNHFEVIETFGNPHGLLGHVALQQMKLIPA</sequence>
<dbReference type="InterPro" id="IPR050300">
    <property type="entry name" value="GDXG_lipolytic_enzyme"/>
</dbReference>
<accession>A0A1W6ZU89</accession>
<dbReference type="PANTHER" id="PTHR48081:SF33">
    <property type="entry name" value="KYNURENINE FORMAMIDASE"/>
    <property type="match status" value="1"/>
</dbReference>
<dbReference type="AlphaFoldDB" id="A0A1W6ZU89"/>
<dbReference type="InterPro" id="IPR019826">
    <property type="entry name" value="Carboxylesterase_B_AS"/>
</dbReference>
<dbReference type="EMBL" id="CP021112">
    <property type="protein sequence ID" value="ARQ00858.1"/>
    <property type="molecule type" value="Genomic_DNA"/>
</dbReference>
<dbReference type="InterPro" id="IPR049492">
    <property type="entry name" value="BD-FAE-like_dom"/>
</dbReference>
<dbReference type="SUPFAM" id="SSF53474">
    <property type="entry name" value="alpha/beta-Hydrolases"/>
    <property type="match status" value="1"/>
</dbReference>
<gene>
    <name evidence="2" type="ORF">CAK95_18500</name>
</gene>
<evidence type="ECO:0000259" key="1">
    <source>
        <dbReference type="Pfam" id="PF20434"/>
    </source>
</evidence>
<dbReference type="InterPro" id="IPR006311">
    <property type="entry name" value="TAT_signal"/>
</dbReference>
<proteinExistence type="predicted"/>
<dbReference type="InterPro" id="IPR029058">
    <property type="entry name" value="AB_hydrolase_fold"/>
</dbReference>
<dbReference type="Gene3D" id="3.40.50.1820">
    <property type="entry name" value="alpha/beta hydrolase"/>
    <property type="match status" value="1"/>
</dbReference>
<dbReference type="Pfam" id="PF20434">
    <property type="entry name" value="BD-FAE"/>
    <property type="match status" value="1"/>
</dbReference>